<dbReference type="EMBL" id="LNJQ01000001">
    <property type="protein sequence ID" value="KWZ44404.1"/>
    <property type="molecule type" value="Genomic_DNA"/>
</dbReference>
<evidence type="ECO:0000256" key="1">
    <source>
        <dbReference type="SAM" id="MobiDB-lite"/>
    </source>
</evidence>
<feature type="region of interest" description="Disordered" evidence="1">
    <location>
        <begin position="1"/>
        <end position="92"/>
    </location>
</feature>
<reference evidence="2 3" key="1">
    <citation type="submission" date="2015-11" db="EMBL/GenBank/DDBJ databases">
        <authorList>
            <person name="Sahl J."/>
            <person name="Wagner D."/>
            <person name="Keim P."/>
        </authorList>
    </citation>
    <scope>NUCLEOTIDE SEQUENCE [LARGE SCALE GENOMIC DNA]</scope>
    <source>
        <strain evidence="2 3">BDU18</strain>
    </source>
</reference>
<feature type="compositionally biased region" description="Basic and acidic residues" evidence="1">
    <location>
        <begin position="20"/>
        <end position="30"/>
    </location>
</feature>
<organism evidence="2 3">
    <name type="scientific">Burkholderia savannae</name>
    <dbReference type="NCBI Taxonomy" id="1637837"/>
    <lineage>
        <taxon>Bacteria</taxon>
        <taxon>Pseudomonadati</taxon>
        <taxon>Pseudomonadota</taxon>
        <taxon>Betaproteobacteria</taxon>
        <taxon>Burkholderiales</taxon>
        <taxon>Burkholderiaceae</taxon>
        <taxon>Burkholderia</taxon>
        <taxon>pseudomallei group</taxon>
    </lineage>
</organism>
<feature type="compositionally biased region" description="Low complexity" evidence="1">
    <location>
        <begin position="46"/>
        <end position="59"/>
    </location>
</feature>
<sequence length="92" mass="9796">MTRAGGAARNARPIGLIRAGRRERGADRAPRAARPLEPATREARPARGSVGAHAPAPARRNVRRVDPVRPAQRFAPHAAGVTRAARSPTRCP</sequence>
<evidence type="ECO:0000313" key="2">
    <source>
        <dbReference type="EMBL" id="KWZ44404.1"/>
    </source>
</evidence>
<dbReference type="Proteomes" id="UP000070255">
    <property type="component" value="Unassembled WGS sequence"/>
</dbReference>
<name>A0ABR5THF3_9BURK</name>
<proteinExistence type="predicted"/>
<evidence type="ECO:0000313" key="3">
    <source>
        <dbReference type="Proteomes" id="UP000070255"/>
    </source>
</evidence>
<accession>A0ABR5THF3</accession>
<comment type="caution">
    <text evidence="2">The sequence shown here is derived from an EMBL/GenBank/DDBJ whole genome shotgun (WGS) entry which is preliminary data.</text>
</comment>
<protein>
    <submittedName>
        <fullName evidence="2">Uncharacterized protein</fullName>
    </submittedName>
</protein>
<gene>
    <name evidence="2" type="ORF">WS72_17150</name>
</gene>
<keyword evidence="3" id="KW-1185">Reference proteome</keyword>